<dbReference type="SUPFAM" id="SSF51182">
    <property type="entry name" value="RmlC-like cupins"/>
    <property type="match status" value="2"/>
</dbReference>
<dbReference type="Proteomes" id="UP000199169">
    <property type="component" value="Unassembled WGS sequence"/>
</dbReference>
<dbReference type="InterPro" id="IPR025979">
    <property type="entry name" value="ChrR-like_cupin_dom"/>
</dbReference>
<name>A0A1A8XPH6_9PROT</name>
<dbReference type="STRING" id="1860102.ACCAA_310075"/>
<accession>A0A1A8XPH6</accession>
<keyword evidence="3" id="KW-1185">Reference proteome</keyword>
<gene>
    <name evidence="2" type="ORF">ACCAA_310075</name>
</gene>
<dbReference type="AlphaFoldDB" id="A0A1A8XPH6"/>
<proteinExistence type="predicted"/>
<dbReference type="CDD" id="cd20303">
    <property type="entry name" value="cupin_ChrR_1"/>
    <property type="match status" value="2"/>
</dbReference>
<organism evidence="2 3">
    <name type="scientific">Candidatus Accumulibacter aalborgensis</name>
    <dbReference type="NCBI Taxonomy" id="1860102"/>
    <lineage>
        <taxon>Bacteria</taxon>
        <taxon>Pseudomonadati</taxon>
        <taxon>Pseudomonadota</taxon>
        <taxon>Betaproteobacteria</taxon>
        <taxon>Candidatus Accumulibacter</taxon>
    </lineage>
</organism>
<dbReference type="InterPro" id="IPR011051">
    <property type="entry name" value="RmlC_Cupin_sf"/>
</dbReference>
<dbReference type="EMBL" id="FLQX01000107">
    <property type="protein sequence ID" value="SBT06337.1"/>
    <property type="molecule type" value="Genomic_DNA"/>
</dbReference>
<protein>
    <submittedName>
        <fullName evidence="2">Anti-ECFsigma factor, ChrR</fullName>
    </submittedName>
</protein>
<dbReference type="RefSeq" id="WP_186407098.1">
    <property type="nucleotide sequence ID" value="NZ_FLQX01000107.1"/>
</dbReference>
<sequence length="238" mass="26217">MTEKHSPSQPVSHLNDDFDQRVVAHAADALWLPSPQPGVERRMLDRVGREVGRATSIVRYVAGAGFHPHTHGGGEEILVLDGVFSDEDGDYPAGSYLRNPPGSMHTPFSRAGCTLFVKLWQFTTGDRQTLRIATGTAQWYPGLVPGLSVLPLHEHEGINTALVRWAPHTRFNSHLHPGGEEILVLDGLFRDEDGEYPQGSWLRNPRWSRHMPFTGAEGALIYVKVGHLGADLLVPEGV</sequence>
<dbReference type="Pfam" id="PF12973">
    <property type="entry name" value="Cupin_7"/>
    <property type="match status" value="2"/>
</dbReference>
<reference evidence="2 3" key="1">
    <citation type="submission" date="2016-06" db="EMBL/GenBank/DDBJ databases">
        <authorList>
            <person name="Kjaerup R.B."/>
            <person name="Dalgaard T.S."/>
            <person name="Juul-Madsen H.R."/>
        </authorList>
    </citation>
    <scope>NUCLEOTIDE SEQUENCE [LARGE SCALE GENOMIC DNA]</scope>
    <source>
        <strain evidence="2">3</strain>
    </source>
</reference>
<dbReference type="Gene3D" id="2.60.120.10">
    <property type="entry name" value="Jelly Rolls"/>
    <property type="match status" value="1"/>
</dbReference>
<evidence type="ECO:0000259" key="1">
    <source>
        <dbReference type="Pfam" id="PF12973"/>
    </source>
</evidence>
<dbReference type="InterPro" id="IPR014710">
    <property type="entry name" value="RmlC-like_jellyroll"/>
</dbReference>
<feature type="domain" description="ChrR-like cupin" evidence="1">
    <location>
        <begin position="129"/>
        <end position="228"/>
    </location>
</feature>
<feature type="domain" description="ChrR-like cupin" evidence="1">
    <location>
        <begin position="20"/>
        <end position="122"/>
    </location>
</feature>
<evidence type="ECO:0000313" key="2">
    <source>
        <dbReference type="EMBL" id="SBT06337.1"/>
    </source>
</evidence>
<evidence type="ECO:0000313" key="3">
    <source>
        <dbReference type="Proteomes" id="UP000199169"/>
    </source>
</evidence>